<gene>
    <name evidence="4" type="ORF">B9J77_02670</name>
</gene>
<comment type="similarity">
    <text evidence="3">Belongs to the class-III pyridoxal-phosphate-dependent aminotransferase family.</text>
</comment>
<keyword evidence="2 3" id="KW-0663">Pyridoxal phosphate</keyword>
<protein>
    <submittedName>
        <fullName evidence="4">Aminotransferase class III-fold pyridoxal phosphate-dependent enzyme</fullName>
    </submittedName>
</protein>
<dbReference type="PANTHER" id="PTHR43713:SF3">
    <property type="entry name" value="GLUTAMATE-1-SEMIALDEHYDE 2,1-AMINOMUTASE 1, CHLOROPLASTIC-RELATED"/>
    <property type="match status" value="1"/>
</dbReference>
<dbReference type="InterPro" id="IPR005814">
    <property type="entry name" value="Aminotrans_3"/>
</dbReference>
<proteinExistence type="inferred from homology"/>
<name>A0A399FW16_UNCN2</name>
<dbReference type="GO" id="GO:0030170">
    <property type="term" value="F:pyridoxal phosphate binding"/>
    <property type="evidence" value="ECO:0007669"/>
    <property type="project" value="InterPro"/>
</dbReference>
<dbReference type="Gene3D" id="3.90.1150.10">
    <property type="entry name" value="Aspartate Aminotransferase, domain 1"/>
    <property type="match status" value="1"/>
</dbReference>
<keyword evidence="4" id="KW-0808">Transferase</keyword>
<dbReference type="SUPFAM" id="SSF53383">
    <property type="entry name" value="PLP-dependent transferases"/>
    <property type="match status" value="1"/>
</dbReference>
<reference evidence="4 5" key="1">
    <citation type="submission" date="2018-08" db="EMBL/GenBank/DDBJ databases">
        <title>Draft genome of candidate division NPL-UPA2 bacterium Unc8 that adapted to ultra-basic serpentinizing groundwater.</title>
        <authorList>
            <person name="Ishii S."/>
            <person name="Suzuki S."/>
            <person name="Nealson K.H."/>
        </authorList>
    </citation>
    <scope>NUCLEOTIDE SEQUENCE [LARGE SCALE GENOMIC DNA]</scope>
    <source>
        <strain evidence="4">Unc8</strain>
    </source>
</reference>
<evidence type="ECO:0000256" key="1">
    <source>
        <dbReference type="ARBA" id="ARBA00001933"/>
    </source>
</evidence>
<dbReference type="EMBL" id="NDHY01000004">
    <property type="protein sequence ID" value="RII00404.1"/>
    <property type="molecule type" value="Genomic_DNA"/>
</dbReference>
<dbReference type="AlphaFoldDB" id="A0A399FW16"/>
<evidence type="ECO:0000256" key="2">
    <source>
        <dbReference type="ARBA" id="ARBA00022898"/>
    </source>
</evidence>
<dbReference type="InterPro" id="IPR015424">
    <property type="entry name" value="PyrdxlP-dep_Trfase"/>
</dbReference>
<comment type="caution">
    <text evidence="4">The sequence shown here is derived from an EMBL/GenBank/DDBJ whole genome shotgun (WGS) entry which is preliminary data.</text>
</comment>
<dbReference type="Proteomes" id="UP000266287">
    <property type="component" value="Unassembled WGS sequence"/>
</dbReference>
<keyword evidence="4" id="KW-0032">Aminotransferase</keyword>
<comment type="cofactor">
    <cofactor evidence="1">
        <name>pyridoxal 5'-phosphate</name>
        <dbReference type="ChEBI" id="CHEBI:597326"/>
    </cofactor>
</comment>
<evidence type="ECO:0000313" key="5">
    <source>
        <dbReference type="Proteomes" id="UP000266287"/>
    </source>
</evidence>
<evidence type="ECO:0000313" key="4">
    <source>
        <dbReference type="EMBL" id="RII00404.1"/>
    </source>
</evidence>
<dbReference type="GO" id="GO:0008483">
    <property type="term" value="F:transaminase activity"/>
    <property type="evidence" value="ECO:0007669"/>
    <property type="project" value="UniProtKB-KW"/>
</dbReference>
<dbReference type="Gene3D" id="3.40.640.10">
    <property type="entry name" value="Type I PLP-dependent aspartate aminotransferase-like (Major domain)"/>
    <property type="match status" value="1"/>
</dbReference>
<dbReference type="InterPro" id="IPR015422">
    <property type="entry name" value="PyrdxlP-dep_Trfase_small"/>
</dbReference>
<dbReference type="InterPro" id="IPR015421">
    <property type="entry name" value="PyrdxlP-dep_Trfase_major"/>
</dbReference>
<dbReference type="Pfam" id="PF00202">
    <property type="entry name" value="Aminotran_3"/>
    <property type="match status" value="1"/>
</dbReference>
<accession>A0A399FW16</accession>
<evidence type="ECO:0000256" key="3">
    <source>
        <dbReference type="RuleBase" id="RU003560"/>
    </source>
</evidence>
<dbReference type="PANTHER" id="PTHR43713">
    <property type="entry name" value="GLUTAMATE-1-SEMIALDEHYDE 2,1-AMINOMUTASE"/>
    <property type="match status" value="1"/>
</dbReference>
<sequence length="412" mass="46593">MKAYKFDRSIELFKRAGNVIPGGIYGQRHPGFMVPGHFPYFAARGEGCRFWDVDGQEYIDYMCGFGPIILGYNYPKIKEVVNKEKALGDCFDLSTEKMVELAEYLVSLVSVAEWAVFGKNGSDVTTYATQIAREHTGKKKIIMVQSEYHGSHPWCSPGYGGIIEEDKANTLIFKWNDTEGFLELVDKYRGEIAGVIMTPYHHPVYADHEFPKDGFWEIIQSTCNKESIVLILDDIRAGFRLHLRGSNEYFGFKPDSITFCKAMANGHPISACVGRDELRKVASRIFFTGTFYFSRAPMAAAIATIEELKAIDGINYMFKIGKMLQDGLGQLAESHNLKVSITGPPSIPFMRFKNEDNFIRSQLFCSECAKRGVFLHPHHNWFISCAHTEDDIKKTLEVADAAFRAVKRKFGK</sequence>
<organism evidence="4 5">
    <name type="scientific">candidate division NPL-UPA2 bacterium Unc8</name>
    <dbReference type="NCBI Taxonomy" id="1980939"/>
    <lineage>
        <taxon>Bacteria</taxon>
    </lineage>
</organism>